<gene>
    <name evidence="9" type="primary">GOX_0</name>
    <name evidence="9" type="ORF">LAWI1_G006979</name>
</gene>
<feature type="domain" description="Glucose-methanol-choline oxidoreductase N-terminal" evidence="8">
    <location>
        <begin position="295"/>
        <end position="309"/>
    </location>
</feature>
<dbReference type="EMBL" id="QGML01002144">
    <property type="protein sequence ID" value="TVY87805.1"/>
    <property type="molecule type" value="Genomic_DNA"/>
</dbReference>
<dbReference type="Gene3D" id="3.30.560.10">
    <property type="entry name" value="Glucose Oxidase, domain 3"/>
    <property type="match status" value="1"/>
</dbReference>
<dbReference type="AlphaFoldDB" id="A0A559M4B9"/>
<dbReference type="GO" id="GO:0016614">
    <property type="term" value="F:oxidoreductase activity, acting on CH-OH group of donors"/>
    <property type="evidence" value="ECO:0007669"/>
    <property type="project" value="InterPro"/>
</dbReference>
<organism evidence="9 10">
    <name type="scientific">Lachnellula willkommii</name>
    <dbReference type="NCBI Taxonomy" id="215461"/>
    <lineage>
        <taxon>Eukaryota</taxon>
        <taxon>Fungi</taxon>
        <taxon>Dikarya</taxon>
        <taxon>Ascomycota</taxon>
        <taxon>Pezizomycotina</taxon>
        <taxon>Leotiomycetes</taxon>
        <taxon>Helotiales</taxon>
        <taxon>Lachnaceae</taxon>
        <taxon>Lachnellula</taxon>
    </lineage>
</organism>
<dbReference type="Gene3D" id="4.10.450.10">
    <property type="entry name" value="Glucose Oxidase, domain 2"/>
    <property type="match status" value="1"/>
</dbReference>
<evidence type="ECO:0000313" key="9">
    <source>
        <dbReference type="EMBL" id="TVY87805.1"/>
    </source>
</evidence>
<comment type="similarity">
    <text evidence="2">Belongs to the GMC oxidoreductase family.</text>
</comment>
<proteinExistence type="inferred from homology"/>
<accession>A0A559M4B9</accession>
<feature type="binding site" evidence="6">
    <location>
        <position position="113"/>
    </location>
    <ligand>
        <name>FAD</name>
        <dbReference type="ChEBI" id="CHEBI:57692"/>
    </ligand>
</feature>
<keyword evidence="7" id="KW-0732">Signal</keyword>
<dbReference type="PROSITE" id="PS00624">
    <property type="entry name" value="GMC_OXRED_2"/>
    <property type="match status" value="1"/>
</dbReference>
<name>A0A559M4B9_9HELO</name>
<dbReference type="InterPro" id="IPR036188">
    <property type="entry name" value="FAD/NAD-bd_sf"/>
</dbReference>
<keyword evidence="4 6" id="KW-0274">FAD</keyword>
<dbReference type="PANTHER" id="PTHR11552:SF201">
    <property type="entry name" value="GLUCOSE-METHANOL-CHOLINE OXIDOREDUCTASE N-TERMINAL DOMAIN-CONTAINING PROTEIN"/>
    <property type="match status" value="1"/>
</dbReference>
<keyword evidence="5" id="KW-0560">Oxidoreductase</keyword>
<dbReference type="Proteomes" id="UP000315522">
    <property type="component" value="Unassembled WGS sequence"/>
</dbReference>
<dbReference type="PANTHER" id="PTHR11552">
    <property type="entry name" value="GLUCOSE-METHANOL-CHOLINE GMC OXIDOREDUCTASE"/>
    <property type="match status" value="1"/>
</dbReference>
<feature type="signal peptide" evidence="7">
    <location>
        <begin position="1"/>
        <end position="24"/>
    </location>
</feature>
<protein>
    <submittedName>
        <fullName evidence="9">Glucose oxidase</fullName>
    </submittedName>
</protein>
<evidence type="ECO:0000259" key="8">
    <source>
        <dbReference type="PROSITE" id="PS00624"/>
    </source>
</evidence>
<dbReference type="InterPro" id="IPR007867">
    <property type="entry name" value="GMC_OxRtase_C"/>
</dbReference>
<dbReference type="SMR" id="A0A559M4B9"/>
<dbReference type="Gene3D" id="3.50.50.60">
    <property type="entry name" value="FAD/NAD(P)-binding domain"/>
    <property type="match status" value="1"/>
</dbReference>
<evidence type="ECO:0000256" key="5">
    <source>
        <dbReference type="ARBA" id="ARBA00023002"/>
    </source>
</evidence>
<evidence type="ECO:0000256" key="6">
    <source>
        <dbReference type="PIRSR" id="PIRSR000137-2"/>
    </source>
</evidence>
<evidence type="ECO:0000256" key="2">
    <source>
        <dbReference type="ARBA" id="ARBA00010790"/>
    </source>
</evidence>
<dbReference type="InterPro" id="IPR012132">
    <property type="entry name" value="GMC_OxRdtase"/>
</dbReference>
<dbReference type="InterPro" id="IPR027424">
    <property type="entry name" value="Glucose_Oxidase_domain_2"/>
</dbReference>
<evidence type="ECO:0000256" key="7">
    <source>
        <dbReference type="SAM" id="SignalP"/>
    </source>
</evidence>
<dbReference type="SUPFAM" id="SSF51905">
    <property type="entry name" value="FAD/NAD(P)-binding domain"/>
    <property type="match status" value="1"/>
</dbReference>
<feature type="chain" id="PRO_5022154861" evidence="7">
    <location>
        <begin position="25"/>
        <end position="567"/>
    </location>
</feature>
<dbReference type="SUPFAM" id="SSF54373">
    <property type="entry name" value="FAD-linked reductases, C-terminal domain"/>
    <property type="match status" value="1"/>
</dbReference>
<evidence type="ECO:0000256" key="1">
    <source>
        <dbReference type="ARBA" id="ARBA00001974"/>
    </source>
</evidence>
<keyword evidence="3" id="KW-0285">Flavoprotein</keyword>
<dbReference type="PIRSF" id="PIRSF000137">
    <property type="entry name" value="Alcohol_oxidase"/>
    <property type="match status" value="1"/>
</dbReference>
<dbReference type="InterPro" id="IPR000172">
    <property type="entry name" value="GMC_OxRdtase_N"/>
</dbReference>
<comment type="cofactor">
    <cofactor evidence="1 6">
        <name>FAD</name>
        <dbReference type="ChEBI" id="CHEBI:57692"/>
    </cofactor>
</comment>
<dbReference type="Pfam" id="PF05199">
    <property type="entry name" value="GMC_oxred_C"/>
    <property type="match status" value="1"/>
</dbReference>
<keyword evidence="10" id="KW-1185">Reference proteome</keyword>
<evidence type="ECO:0000256" key="3">
    <source>
        <dbReference type="ARBA" id="ARBA00022630"/>
    </source>
</evidence>
<evidence type="ECO:0000313" key="10">
    <source>
        <dbReference type="Proteomes" id="UP000315522"/>
    </source>
</evidence>
<dbReference type="Pfam" id="PF00732">
    <property type="entry name" value="GMC_oxred_N"/>
    <property type="match status" value="1"/>
</dbReference>
<comment type="caution">
    <text evidence="9">The sequence shown here is derived from an EMBL/GenBank/DDBJ whole genome shotgun (WGS) entry which is preliminary data.</text>
</comment>
<dbReference type="GO" id="GO:0050660">
    <property type="term" value="F:flavin adenine dinucleotide binding"/>
    <property type="evidence" value="ECO:0007669"/>
    <property type="project" value="InterPro"/>
</dbReference>
<sequence length="567" mass="60972">MLNRTAFTLFISICTAFLLSLSNATSNEAFDFIIIGGGTAGLTIANRLTELPHITVAVIEAGDKVFNNPNVTDTDKFTVALGTPIDWQYKSTNQTYAAGQKVSCSAGKALGGTSTINGKGEKSQVDSWETIGNEGWSWDELFPYYKKSENFIVPNPAQVAAGASYNAVDHGERGPLKTGYHPELLNSSLHGSVETAWKSLGIPSTIDANGGDVRGFTVEQQTLDPDANVREDAARAFYYPFQDRTNLHIYLNTTATKVIWASNDGDAIADGVEVTFLDGTASTINARREVILSAGSLRSPAILELSGIGNQNKIVLPGVGENLIDQPNNAIIYNSSTIFNGTTGYVTYATATDFHMGLPSDDDLPIWAEQVAAANNHAVNASSLEYLFKVQSELLKSVANAEVFLSTGKGLGLPPSGFLATAFWLLMPFSRGSVHIGSSDPLAYPIINPNYFLVDYDLKTQAAITKWVREFWMTAPMSSLASELSPGYKTLPANATDAQYTEWVKTSSAMMPRSLGGVVDNRLKVYGTANLRVVDASVIPFQISGHLTATIYAIAEKAADLIKANIK</sequence>
<evidence type="ECO:0000256" key="4">
    <source>
        <dbReference type="ARBA" id="ARBA00022827"/>
    </source>
</evidence>
<reference evidence="9 10" key="1">
    <citation type="submission" date="2018-05" db="EMBL/GenBank/DDBJ databases">
        <title>Genome sequencing and assembly of the regulated plant pathogen Lachnellula willkommii and related sister species for the development of diagnostic species identification markers.</title>
        <authorList>
            <person name="Giroux E."/>
            <person name="Bilodeau G."/>
        </authorList>
    </citation>
    <scope>NUCLEOTIDE SEQUENCE [LARGE SCALE GENOMIC DNA]</scope>
    <source>
        <strain evidence="9 10">CBS 172.35</strain>
    </source>
</reference>